<proteinExistence type="predicted"/>
<dbReference type="GO" id="GO:0005737">
    <property type="term" value="C:cytoplasm"/>
    <property type="evidence" value="ECO:0007669"/>
    <property type="project" value="UniProtKB-SubCell"/>
</dbReference>
<evidence type="ECO:0000256" key="1">
    <source>
        <dbReference type="ARBA" id="ARBA00004123"/>
    </source>
</evidence>
<dbReference type="PANTHER" id="PTHR21664:SF1">
    <property type="entry name" value="NUDC DOMAIN-CONTAINING PROTEIN 1"/>
    <property type="match status" value="1"/>
</dbReference>
<feature type="domain" description="CS" evidence="6">
    <location>
        <begin position="268"/>
        <end position="355"/>
    </location>
</feature>
<dbReference type="Proteomes" id="UP001162156">
    <property type="component" value="Unassembled WGS sequence"/>
</dbReference>
<sequence>MDPILIDLSPNKLLLDSKFDGYKLSLNEIPCKKKELAKPVDRILLNSSQYTLLHAKLYGLHNHLIGDHLDESDSVYFIDSDWNVCKTYVDPFSNELIEVIIVWQVPKSGERKNGDYNVSLKFVNNNIAVIADGAGIMHVVNTGSRNDDDIFTLLFSDKVIGQDEGFIVVDAVCKAAESQKEELHVVLLSIKQDIPEERFSTILHWISLSKSGNEPWQQEALKQLKINGDIQYAALERECNAVYVVSDNGCKFTINSDSPVMESKNIENKTKTYQWTQNIEDISIKFLLPESTNKELINVKSKPTEIEIKYNGNNLLCGQLYQRIASDMTTWSFENNYLEVVLNKSETGLMWPELVKDDQAGEYILDTCIVQEVQDRMAHLSNTSEDMPQSGTTFNSEQVEECDFETDKAIIFERLSGRTNNVTHKVYLGSHQVLLTANLSSDLPPALGIRHDVDVCLWQPQGCGDDFSISHNGTLLAFGYVQASKQNRKFSACAPDMSYSVICESSRHLFIYRQTEAVSSSELRNRSTGRRIQNIAQQQVVNISNDEIIGIYAANKTLFLLCENSITALKL</sequence>
<evidence type="ECO:0000313" key="8">
    <source>
        <dbReference type="Proteomes" id="UP001162156"/>
    </source>
</evidence>
<dbReference type="Pfam" id="PF04969">
    <property type="entry name" value="CS"/>
    <property type="match status" value="1"/>
</dbReference>
<dbReference type="PROSITE" id="PS51203">
    <property type="entry name" value="CS"/>
    <property type="match status" value="1"/>
</dbReference>
<dbReference type="AlphaFoldDB" id="A0AAV8ZYN6"/>
<evidence type="ECO:0000256" key="2">
    <source>
        <dbReference type="ARBA" id="ARBA00004496"/>
    </source>
</evidence>
<reference evidence="7" key="1">
    <citation type="journal article" date="2023" name="Insect Mol. Biol.">
        <title>Genome sequencing provides insights into the evolution of gene families encoding plant cell wall-degrading enzymes in longhorned beetles.</title>
        <authorList>
            <person name="Shin N.R."/>
            <person name="Okamura Y."/>
            <person name="Kirsch R."/>
            <person name="Pauchet Y."/>
        </authorList>
    </citation>
    <scope>NUCLEOTIDE SEQUENCE</scope>
    <source>
        <strain evidence="7">RBIC_L_NR</strain>
    </source>
</reference>
<comment type="caution">
    <text evidence="7">The sequence shown here is derived from an EMBL/GenBank/DDBJ whole genome shotgun (WGS) entry which is preliminary data.</text>
</comment>
<protein>
    <recommendedName>
        <fullName evidence="3">NudC domain-containing protein 1</fullName>
    </recommendedName>
</protein>
<dbReference type="CDD" id="cd06467">
    <property type="entry name" value="p23_NUDC_like"/>
    <property type="match status" value="1"/>
</dbReference>
<dbReference type="GO" id="GO:0005634">
    <property type="term" value="C:nucleus"/>
    <property type="evidence" value="ECO:0007669"/>
    <property type="project" value="UniProtKB-SubCell"/>
</dbReference>
<organism evidence="7 8">
    <name type="scientific">Rhamnusium bicolor</name>
    <dbReference type="NCBI Taxonomy" id="1586634"/>
    <lineage>
        <taxon>Eukaryota</taxon>
        <taxon>Metazoa</taxon>
        <taxon>Ecdysozoa</taxon>
        <taxon>Arthropoda</taxon>
        <taxon>Hexapoda</taxon>
        <taxon>Insecta</taxon>
        <taxon>Pterygota</taxon>
        <taxon>Neoptera</taxon>
        <taxon>Endopterygota</taxon>
        <taxon>Coleoptera</taxon>
        <taxon>Polyphaga</taxon>
        <taxon>Cucujiformia</taxon>
        <taxon>Chrysomeloidea</taxon>
        <taxon>Cerambycidae</taxon>
        <taxon>Lepturinae</taxon>
        <taxon>Rhagiini</taxon>
        <taxon>Rhamnusium</taxon>
    </lineage>
</organism>
<comment type="subcellular location">
    <subcellularLocation>
        <location evidence="2">Cytoplasm</location>
    </subcellularLocation>
    <subcellularLocation>
        <location evidence="1">Nucleus</location>
    </subcellularLocation>
</comment>
<keyword evidence="4" id="KW-0963">Cytoplasm</keyword>
<evidence type="ECO:0000256" key="4">
    <source>
        <dbReference type="ARBA" id="ARBA00022490"/>
    </source>
</evidence>
<evidence type="ECO:0000256" key="3">
    <source>
        <dbReference type="ARBA" id="ARBA00018915"/>
    </source>
</evidence>
<dbReference type="EMBL" id="JANEYF010000109">
    <property type="protein sequence ID" value="KAJ8972216.1"/>
    <property type="molecule type" value="Genomic_DNA"/>
</dbReference>
<gene>
    <name evidence="7" type="ORF">NQ314_000277</name>
</gene>
<evidence type="ECO:0000313" key="7">
    <source>
        <dbReference type="EMBL" id="KAJ8972216.1"/>
    </source>
</evidence>
<dbReference type="Gene3D" id="2.60.40.790">
    <property type="match status" value="1"/>
</dbReference>
<dbReference type="InterPro" id="IPR008978">
    <property type="entry name" value="HSP20-like_chaperone"/>
</dbReference>
<dbReference type="InterPro" id="IPR007052">
    <property type="entry name" value="CS_dom"/>
</dbReference>
<name>A0AAV8ZYN6_9CUCU</name>
<evidence type="ECO:0000259" key="6">
    <source>
        <dbReference type="PROSITE" id="PS51203"/>
    </source>
</evidence>
<keyword evidence="5" id="KW-0539">Nucleus</keyword>
<dbReference type="SUPFAM" id="SSF49764">
    <property type="entry name" value="HSP20-like chaperones"/>
    <property type="match status" value="1"/>
</dbReference>
<dbReference type="PANTHER" id="PTHR21664">
    <property type="entry name" value="CHRONIC MYELOGENOUS LEUKEMIA TUMOR ANTIGEN 66"/>
    <property type="match status" value="1"/>
</dbReference>
<accession>A0AAV8ZYN6</accession>
<keyword evidence="8" id="KW-1185">Reference proteome</keyword>
<dbReference type="InterPro" id="IPR037895">
    <property type="entry name" value="NUDCD1"/>
</dbReference>
<evidence type="ECO:0000256" key="5">
    <source>
        <dbReference type="ARBA" id="ARBA00023242"/>
    </source>
</evidence>